<proteinExistence type="predicted"/>
<accession>A0ABQ4BRU9</accession>
<reference evidence="2 3" key="1">
    <citation type="submission" date="2021-01" db="EMBL/GenBank/DDBJ databases">
        <title>Whole genome shotgun sequence of Actinoplanes palleronii NBRC 14916.</title>
        <authorList>
            <person name="Komaki H."/>
            <person name="Tamura T."/>
        </authorList>
    </citation>
    <scope>NUCLEOTIDE SEQUENCE [LARGE SCALE GENOMIC DNA]</scope>
    <source>
        <strain evidence="2 3">NBRC 14916</strain>
    </source>
</reference>
<evidence type="ECO:0000313" key="3">
    <source>
        <dbReference type="Proteomes" id="UP000624709"/>
    </source>
</evidence>
<evidence type="ECO:0008006" key="4">
    <source>
        <dbReference type="Google" id="ProtNLM"/>
    </source>
</evidence>
<protein>
    <recommendedName>
        <fullName evidence="4">DUF1963 domain-containing protein</fullName>
    </recommendedName>
</protein>
<name>A0ABQ4BRU9_9ACTN</name>
<gene>
    <name evidence="2" type="ORF">Apa02nite_095170</name>
</gene>
<evidence type="ECO:0000313" key="2">
    <source>
        <dbReference type="EMBL" id="GIE73409.1"/>
    </source>
</evidence>
<feature type="region of interest" description="Disordered" evidence="1">
    <location>
        <begin position="239"/>
        <end position="279"/>
    </location>
</feature>
<dbReference type="EMBL" id="BOMS01000172">
    <property type="protein sequence ID" value="GIE73409.1"/>
    <property type="molecule type" value="Genomic_DNA"/>
</dbReference>
<dbReference type="Proteomes" id="UP000624709">
    <property type="component" value="Unassembled WGS sequence"/>
</dbReference>
<sequence>MAEFSRGLTRCHEDYAPRVIQELISRAAGDDDDAIEELIRIADAEPALLTPHLGALLDADVLWPATLYRTAGPDVVTRLVEMVDSGQRTSDLNRLFLIVAHSEDPLAEAAMRRWETQPPSGTDKLHVKPLIYALQSGWTLNPDGSRRDLCGTAAYTWTLRETPSRPDQPTCPWCTSPLWTAADLYTTEPAVAAALAHTGWTGRLMFRSCYFCACYATIFSQVTPDGASTWWPGNTVPDFLPQSSGPEDPPTRQAVTGPIRSTGHQASAWNEGGSTLGGHPQWIQDAEHPVCPGCAQPMDYVGLIGGADLDEYGEGAYYLHVHQPCGFTAINYQQS</sequence>
<evidence type="ECO:0000256" key="1">
    <source>
        <dbReference type="SAM" id="MobiDB-lite"/>
    </source>
</evidence>
<organism evidence="2 3">
    <name type="scientific">Actinoplanes palleronii</name>
    <dbReference type="NCBI Taxonomy" id="113570"/>
    <lineage>
        <taxon>Bacteria</taxon>
        <taxon>Bacillati</taxon>
        <taxon>Actinomycetota</taxon>
        <taxon>Actinomycetes</taxon>
        <taxon>Micromonosporales</taxon>
        <taxon>Micromonosporaceae</taxon>
        <taxon>Actinoplanes</taxon>
    </lineage>
</organism>
<comment type="caution">
    <text evidence="2">The sequence shown here is derived from an EMBL/GenBank/DDBJ whole genome shotgun (WGS) entry which is preliminary data.</text>
</comment>
<keyword evidence="3" id="KW-1185">Reference proteome</keyword>